<keyword evidence="2" id="KW-0723">Serine/threonine-protein kinase</keyword>
<dbReference type="PROSITE" id="PS50908">
    <property type="entry name" value="RWD"/>
    <property type="match status" value="1"/>
</dbReference>
<evidence type="ECO:0000313" key="16">
    <source>
        <dbReference type="EMBL" id="EJT77293.1"/>
    </source>
</evidence>
<dbReference type="PIRSF" id="PIRSF000660">
    <property type="entry name" value="Ser/Thr_PK_GCN2"/>
    <property type="match status" value="1"/>
</dbReference>
<feature type="region of interest" description="Disordered" evidence="13">
    <location>
        <begin position="166"/>
        <end position="215"/>
    </location>
</feature>
<dbReference type="InterPro" id="IPR041715">
    <property type="entry name" value="HisRS-like_core"/>
</dbReference>
<keyword evidence="5 16" id="KW-0418">Kinase</keyword>
<evidence type="ECO:0000256" key="6">
    <source>
        <dbReference type="ARBA" id="ARBA00022840"/>
    </source>
</evidence>
<dbReference type="Gene3D" id="3.40.50.800">
    <property type="entry name" value="Anticodon-binding domain"/>
    <property type="match status" value="1"/>
</dbReference>
<organism evidence="16">
    <name type="scientific">Gaeumannomyces tritici (strain R3-111a-1)</name>
    <name type="common">Wheat and barley take-all root rot fungus</name>
    <name type="synonym">Gaeumannomyces graminis var. tritici</name>
    <dbReference type="NCBI Taxonomy" id="644352"/>
    <lineage>
        <taxon>Eukaryota</taxon>
        <taxon>Fungi</taxon>
        <taxon>Dikarya</taxon>
        <taxon>Ascomycota</taxon>
        <taxon>Pezizomycotina</taxon>
        <taxon>Sordariomycetes</taxon>
        <taxon>Sordariomycetidae</taxon>
        <taxon>Magnaporthales</taxon>
        <taxon>Magnaporthaceae</taxon>
        <taxon>Gaeumannomyces</taxon>
    </lineage>
</organism>
<dbReference type="VEuPathDB" id="FungiDB:GGTG_07205"/>
<comment type="catalytic activity">
    <reaction evidence="8">
        <text>L-threonyl-[protein] + ATP = O-phospho-L-threonyl-[protein] + ADP + H(+)</text>
        <dbReference type="Rhea" id="RHEA:46608"/>
        <dbReference type="Rhea" id="RHEA-COMP:11060"/>
        <dbReference type="Rhea" id="RHEA-COMP:11605"/>
        <dbReference type="ChEBI" id="CHEBI:15378"/>
        <dbReference type="ChEBI" id="CHEBI:30013"/>
        <dbReference type="ChEBI" id="CHEBI:30616"/>
        <dbReference type="ChEBI" id="CHEBI:61977"/>
        <dbReference type="ChEBI" id="CHEBI:456216"/>
        <dbReference type="EC" id="2.7.11.1"/>
    </reaction>
</comment>
<dbReference type="GO" id="GO:0009893">
    <property type="term" value="P:positive regulation of metabolic process"/>
    <property type="evidence" value="ECO:0007669"/>
    <property type="project" value="UniProtKB-ARBA"/>
</dbReference>
<evidence type="ECO:0000256" key="3">
    <source>
        <dbReference type="ARBA" id="ARBA00022679"/>
    </source>
</evidence>
<evidence type="ECO:0000256" key="1">
    <source>
        <dbReference type="ARBA" id="ARBA00012513"/>
    </source>
</evidence>
<feature type="domain" description="Protein kinase" evidence="14">
    <location>
        <begin position="271"/>
        <end position="548"/>
    </location>
</feature>
<dbReference type="FunCoup" id="J8RAT6">
    <property type="interactions" value="806"/>
</dbReference>
<dbReference type="InterPro" id="IPR016255">
    <property type="entry name" value="Gcn2"/>
</dbReference>
<dbReference type="InterPro" id="IPR024435">
    <property type="entry name" value="HisRS-related_dom"/>
</dbReference>
<dbReference type="Gene3D" id="3.10.110.10">
    <property type="entry name" value="Ubiquitin Conjugating Enzyme"/>
    <property type="match status" value="1"/>
</dbReference>
<dbReference type="RefSeq" id="XP_009223293.1">
    <property type="nucleotide sequence ID" value="XM_009225029.1"/>
</dbReference>
<evidence type="ECO:0000256" key="11">
    <source>
        <dbReference type="PIRSR" id="PIRSR000660-2"/>
    </source>
</evidence>
<comment type="similarity">
    <text evidence="7">Belongs to the protein kinase superfamily. Ser/Thr protein kinase family. GCN2 subfamily.</text>
</comment>
<evidence type="ECO:0000259" key="14">
    <source>
        <dbReference type="PROSITE" id="PS50011"/>
    </source>
</evidence>
<dbReference type="FunFam" id="3.10.110.10:FF:000050">
    <property type="entry name" value="eIF-2-alpha kinase GCN2"/>
    <property type="match status" value="1"/>
</dbReference>
<dbReference type="PROSITE" id="PS50011">
    <property type="entry name" value="PROTEIN_KINASE_DOM"/>
    <property type="match status" value="2"/>
</dbReference>
<keyword evidence="18" id="KW-1185">Reference proteome</keyword>
<dbReference type="InterPro" id="IPR008271">
    <property type="entry name" value="Ser/Thr_kinase_AS"/>
</dbReference>
<feature type="region of interest" description="Disordered" evidence="13">
    <location>
        <begin position="670"/>
        <end position="695"/>
    </location>
</feature>
<dbReference type="InterPro" id="IPR045864">
    <property type="entry name" value="aa-tRNA-synth_II/BPL/LPL"/>
</dbReference>
<dbReference type="Gene3D" id="3.30.200.20">
    <property type="entry name" value="Phosphorylase Kinase, domain 1"/>
    <property type="match status" value="1"/>
</dbReference>
<dbReference type="SMART" id="SM00220">
    <property type="entry name" value="S_TKc"/>
    <property type="match status" value="2"/>
</dbReference>
<reference evidence="16" key="3">
    <citation type="submission" date="2010-09" db="EMBL/GenBank/DDBJ databases">
        <title>Annotation of Gaeumannomyces graminis var. tritici R3-111a-1.</title>
        <authorList>
            <consortium name="The Broad Institute Genome Sequencing Platform"/>
            <person name="Ma L.-J."/>
            <person name="Dead R."/>
            <person name="Young S.K."/>
            <person name="Zeng Q."/>
            <person name="Gargeya S."/>
            <person name="Fitzgerald M."/>
            <person name="Haas B."/>
            <person name="Abouelleil A."/>
            <person name="Alvarado L."/>
            <person name="Arachchi H.M."/>
            <person name="Berlin A."/>
            <person name="Brown A."/>
            <person name="Chapman S.B."/>
            <person name="Chen Z."/>
            <person name="Dunbar C."/>
            <person name="Freedman E."/>
            <person name="Gearin G."/>
            <person name="Gellesch M."/>
            <person name="Goldberg J."/>
            <person name="Griggs A."/>
            <person name="Gujja S."/>
            <person name="Heiman D."/>
            <person name="Howarth C."/>
            <person name="Larson L."/>
            <person name="Lui A."/>
            <person name="MacDonald P.J.P."/>
            <person name="Mehta T."/>
            <person name="Montmayeur A."/>
            <person name="Murphy C."/>
            <person name="Neiman D."/>
            <person name="Pearson M."/>
            <person name="Priest M."/>
            <person name="Roberts A."/>
            <person name="Saif S."/>
            <person name="Shea T."/>
            <person name="Shenoy N."/>
            <person name="Sisk P."/>
            <person name="Stolte C."/>
            <person name="Sykes S."/>
            <person name="Yandava C."/>
            <person name="Wortman J."/>
            <person name="Nusbaum C."/>
            <person name="Birren B."/>
        </authorList>
    </citation>
    <scope>NUCLEOTIDE SEQUENCE</scope>
    <source>
        <strain evidence="16">R3-111a-1</strain>
    </source>
</reference>
<dbReference type="InterPro" id="IPR016135">
    <property type="entry name" value="UBQ-conjugating_enzyme/RWD"/>
</dbReference>
<dbReference type="Proteomes" id="UP000006039">
    <property type="component" value="Unassembled WGS sequence"/>
</dbReference>
<evidence type="ECO:0000256" key="5">
    <source>
        <dbReference type="ARBA" id="ARBA00022777"/>
    </source>
</evidence>
<dbReference type="FunFam" id="3.40.50.800:FF:000009">
    <property type="entry name" value="Eukaryotic translation initiation factor 2-alpha kinase"/>
    <property type="match status" value="1"/>
</dbReference>
<feature type="domain" description="Protein kinase" evidence="14">
    <location>
        <begin position="596"/>
        <end position="984"/>
    </location>
</feature>
<dbReference type="InterPro" id="IPR011009">
    <property type="entry name" value="Kinase-like_dom_sf"/>
</dbReference>
<keyword evidence="6 11" id="KW-0067">ATP-binding</keyword>
<dbReference type="GO" id="GO:0000077">
    <property type="term" value="P:DNA damage checkpoint signaling"/>
    <property type="evidence" value="ECO:0007669"/>
    <property type="project" value="InterPro"/>
</dbReference>
<dbReference type="InterPro" id="IPR017441">
    <property type="entry name" value="Protein_kinase_ATP_BS"/>
</dbReference>
<evidence type="ECO:0000256" key="2">
    <source>
        <dbReference type="ARBA" id="ARBA00022527"/>
    </source>
</evidence>
<evidence type="ECO:0000259" key="15">
    <source>
        <dbReference type="PROSITE" id="PS50908"/>
    </source>
</evidence>
<dbReference type="Pfam" id="PF13393">
    <property type="entry name" value="tRNA-synt_His"/>
    <property type="match status" value="1"/>
</dbReference>
<feature type="non-terminal residue" evidence="16">
    <location>
        <position position="1"/>
    </location>
</feature>
<reference evidence="18" key="1">
    <citation type="submission" date="2010-07" db="EMBL/GenBank/DDBJ databases">
        <title>The genome sequence of Gaeumannomyces graminis var. tritici strain R3-111a-1.</title>
        <authorList>
            <consortium name="The Broad Institute Genome Sequencing Platform"/>
            <person name="Ma L.-J."/>
            <person name="Dead R."/>
            <person name="Young S."/>
            <person name="Zeng Q."/>
            <person name="Koehrsen M."/>
            <person name="Alvarado L."/>
            <person name="Berlin A."/>
            <person name="Chapman S.B."/>
            <person name="Chen Z."/>
            <person name="Freedman E."/>
            <person name="Gellesch M."/>
            <person name="Goldberg J."/>
            <person name="Griggs A."/>
            <person name="Gujja S."/>
            <person name="Heilman E.R."/>
            <person name="Heiman D."/>
            <person name="Hepburn T."/>
            <person name="Howarth C."/>
            <person name="Jen D."/>
            <person name="Larson L."/>
            <person name="Mehta T."/>
            <person name="Neiman D."/>
            <person name="Pearson M."/>
            <person name="Roberts A."/>
            <person name="Saif S."/>
            <person name="Shea T."/>
            <person name="Shenoy N."/>
            <person name="Sisk P."/>
            <person name="Stolte C."/>
            <person name="Sykes S."/>
            <person name="Walk T."/>
            <person name="White J."/>
            <person name="Yandava C."/>
            <person name="Haas B."/>
            <person name="Nusbaum C."/>
            <person name="Birren B."/>
        </authorList>
    </citation>
    <scope>NUCLEOTIDE SEQUENCE [LARGE SCALE GENOMIC DNA]</scope>
    <source>
        <strain evidence="18">R3-111a-1</strain>
    </source>
</reference>
<feature type="compositionally biased region" description="Acidic residues" evidence="13">
    <location>
        <begin position="716"/>
        <end position="758"/>
    </location>
</feature>
<gene>
    <name evidence="17" type="primary">20347663</name>
    <name evidence="16" type="ORF">GGTG_07205</name>
</gene>
<dbReference type="InterPro" id="IPR000719">
    <property type="entry name" value="Prot_kinase_dom"/>
</dbReference>
<dbReference type="GeneID" id="20347663"/>
<sequence length="1620" mass="180568">MTGKLPAPHGQQRRLRTKTNEDKSFPGLKPAAGGPTKTTTQYEEMQKEELTVLRAVYADDLFEAKESHGAWKKTEPRFDIRIRASSDNDVNLKLGVVLTATYPKSIPILTLKDCDGLRESTFFKIQKYVEREPKVFAEREDVMIDVLVEGIREILEEAAQAEAQGLELPSLEEERAAHEAELARQAEEERRRQEQKRLEETKEEERVMSSRVEDEMNRQRAKKLEIRKKNRSSQMPPDRAVEDATDAVAIVFDQPCRLVDAAGNDSRFNTVVGRTLFRSGAISNIYLVRPVLAVGLARPNLALKQAELKSGGKDAAQFKKQLQLLESQLEQAKKNRHSNLLDVMEFRMERRGDGSVDGASSSDWLVSILMPFAERGSLQDLLEIAGDISIDKVRSWTRDLLEGLNFLHTNGIVHKSIHPGNVLLFRDATGSITPKLADAGFQREIRDICLSTRAVPSMREAKSAYWFAPEVANTAKPHYTQKTDIWDFGVMFLQTVFGLDVPQRYESPNDLKASLSLSPELDELVSSFFSAESAKRKRAFDLSSSHFLATNAPVLVDDTPDVLSDSPSVPRYTGLRARRGSVSQNAAVPSRWAREWIEESRLGKGGFGEVVKARNVVESVSYAVKKIRLRADESLTPVVSEISVFSRMSHPSVVRYVGAWIEDIIVDGFESSDESSGNHVSGDISSRDAGSSIELGPSHGALDFISSSRHGIEFGYDSDNDDADTENGDDDDKGSGEPDDDEEGEDGEDDEDEDDSGDEVSGSEASADRALAARKRRLHQRPIQKMIYIVMEYCEKRTLRDLIANNLSDDTNEIWRLFRQMLEGMQHIHALNIIHRDLKPENIFIKVGADGTNMVKIGDFGLATAGMRAVDKNSAAADMDAGDMTRSIGTSTYLAPEVRSGAKGTYTSKCDMYALGIIFFEMCYPPMLGMERAMVFEKLRGATPTLPADFRPTDKKPSQVVLSLVKHSPEARPSATELLRSGILPVEMEGDAMRQVLASLEDPNSLDYYDYVSAFFKRPIDQTKDYTWDLGIVSKGPAELMRLVAAKDTLVSIFRRHGAVEVPRSGLYPPSPLHIQGNTVRVVDSHGALLQMPYDLMMGNARVLAKCTSSTLVPRSYSFGTVFRDKASGGQPHTFGEAHFDVVTDDVLDLALKEAEAIKVLDEIIASFPSLSSGQMCFHVSHSELLRHIFDFCGVERAAARKVADTLSKLNIRGVTWTRIKSELRSAGVSTTTVDELQKFDFRDTPSKVSAQLKTIFQRTNHFQLLSPTLAHLKEMSEYCKRFGVRTKMFIVPLWSWNEVFFAGGIMFSCLFDKRSKEIFAAGGRYDALIKEQRPRISTHFEERHAVGFGFTWERLAQVTTTTGTSKAQLRKRAAEEAQGITIPKRCDVLVASFDPTLLRTAGIDVLQMLWAQDISAELARDARSPEELVTKHREDSHYWHVIVKQQDMVKVKTPGRKDAPDADMPPSQLCQWLRAEMRERESRTSAAAHAVETHHGYGAEGPHGLHHHQVQQQEVRVLMAQTRSKKSNRQALVEQAQAAAARLVSGFLAGPVAAIETTDAVMDLIRSTALSDAESWRRAEQAVGSAERKYMRELHEMLENFKIEAAYQRHRGGGGAGGS</sequence>
<dbReference type="Pfam" id="PF12745">
    <property type="entry name" value="HGTP_anticodon2"/>
    <property type="match status" value="1"/>
</dbReference>
<dbReference type="Pfam" id="PF00069">
    <property type="entry name" value="Pkinase"/>
    <property type="match status" value="3"/>
</dbReference>
<dbReference type="GO" id="GO:0005737">
    <property type="term" value="C:cytoplasm"/>
    <property type="evidence" value="ECO:0007669"/>
    <property type="project" value="TreeGrafter"/>
</dbReference>
<evidence type="ECO:0000256" key="7">
    <source>
        <dbReference type="ARBA" id="ARBA00037982"/>
    </source>
</evidence>
<dbReference type="InterPro" id="IPR006575">
    <property type="entry name" value="RWD_dom"/>
</dbReference>
<dbReference type="FunFam" id="1.10.510.10:FF:000821">
    <property type="entry name" value="Serine/threonine-protein kinase gcn2"/>
    <property type="match status" value="1"/>
</dbReference>
<dbReference type="Gene3D" id="1.10.510.10">
    <property type="entry name" value="Transferase(Phosphotransferase) domain 1"/>
    <property type="match status" value="2"/>
</dbReference>
<dbReference type="Pfam" id="PF05773">
    <property type="entry name" value="RWD"/>
    <property type="match status" value="1"/>
</dbReference>
<dbReference type="SUPFAM" id="SSF56112">
    <property type="entry name" value="Protein kinase-like (PK-like)"/>
    <property type="match status" value="2"/>
</dbReference>
<dbReference type="SUPFAM" id="SSF55681">
    <property type="entry name" value="Class II aaRS and biotin synthetases"/>
    <property type="match status" value="1"/>
</dbReference>
<evidence type="ECO:0000256" key="4">
    <source>
        <dbReference type="ARBA" id="ARBA00022741"/>
    </source>
</evidence>
<dbReference type="STRING" id="644352.J8RAT6"/>
<keyword evidence="3" id="KW-0808">Transferase</keyword>
<dbReference type="FunFam" id="3.30.930.10:FF:000074">
    <property type="entry name" value="Serine/threonine-protein kinase gcn2"/>
    <property type="match status" value="1"/>
</dbReference>
<reference evidence="16" key="2">
    <citation type="submission" date="2010-07" db="EMBL/GenBank/DDBJ databases">
        <authorList>
            <consortium name="The Broad Institute Genome Sequencing Platform"/>
            <consortium name="Broad Institute Genome Sequencing Center for Infectious Disease"/>
            <person name="Ma L.-J."/>
            <person name="Dead R."/>
            <person name="Young S."/>
            <person name="Zeng Q."/>
            <person name="Koehrsen M."/>
            <person name="Alvarado L."/>
            <person name="Berlin A."/>
            <person name="Chapman S.B."/>
            <person name="Chen Z."/>
            <person name="Freedman E."/>
            <person name="Gellesch M."/>
            <person name="Goldberg J."/>
            <person name="Griggs A."/>
            <person name="Gujja S."/>
            <person name="Heilman E.R."/>
            <person name="Heiman D."/>
            <person name="Hepburn T."/>
            <person name="Howarth C."/>
            <person name="Jen D."/>
            <person name="Larson L."/>
            <person name="Mehta T."/>
            <person name="Neiman D."/>
            <person name="Pearson M."/>
            <person name="Roberts A."/>
            <person name="Saif S."/>
            <person name="Shea T."/>
            <person name="Shenoy N."/>
            <person name="Sisk P."/>
            <person name="Stolte C."/>
            <person name="Sykes S."/>
            <person name="Walk T."/>
            <person name="White J."/>
            <person name="Yandava C."/>
            <person name="Haas B."/>
            <person name="Nusbaum C."/>
            <person name="Birren B."/>
        </authorList>
    </citation>
    <scope>NUCLEOTIDE SEQUENCE</scope>
    <source>
        <strain evidence="16">R3-111a-1</strain>
    </source>
</reference>
<evidence type="ECO:0000313" key="18">
    <source>
        <dbReference type="Proteomes" id="UP000006039"/>
    </source>
</evidence>
<keyword evidence="4 11" id="KW-0547">Nucleotide-binding</keyword>
<feature type="compositionally biased region" description="Low complexity" evidence="13">
    <location>
        <begin position="759"/>
        <end position="770"/>
    </location>
</feature>
<dbReference type="GO" id="GO:0005524">
    <property type="term" value="F:ATP binding"/>
    <property type="evidence" value="ECO:0007669"/>
    <property type="project" value="UniProtKB-UniRule"/>
</dbReference>
<dbReference type="PROSITE" id="PS00108">
    <property type="entry name" value="PROTEIN_KINASE_ST"/>
    <property type="match status" value="1"/>
</dbReference>
<dbReference type="CDD" id="cd14012">
    <property type="entry name" value="PK_eIF2AK_GCN2_rpt1"/>
    <property type="match status" value="1"/>
</dbReference>
<dbReference type="PROSITE" id="PS00107">
    <property type="entry name" value="PROTEIN_KINASE_ATP"/>
    <property type="match status" value="1"/>
</dbReference>
<protein>
    <recommendedName>
        <fullName evidence="1">non-specific serine/threonine protein kinase</fullName>
        <ecNumber evidence="1">2.7.11.1</ecNumber>
    </recommendedName>
</protein>
<evidence type="ECO:0000256" key="9">
    <source>
        <dbReference type="ARBA" id="ARBA00048679"/>
    </source>
</evidence>
<dbReference type="PANTHER" id="PTHR11042:SF136">
    <property type="entry name" value="EIF-2-ALPHA KINASE GCN2"/>
    <property type="match status" value="1"/>
</dbReference>
<dbReference type="EMBL" id="GL385397">
    <property type="protein sequence ID" value="EJT77293.1"/>
    <property type="molecule type" value="Genomic_DNA"/>
</dbReference>
<evidence type="ECO:0000256" key="13">
    <source>
        <dbReference type="SAM" id="MobiDB-lite"/>
    </source>
</evidence>
<reference evidence="17" key="5">
    <citation type="submission" date="2018-04" db="UniProtKB">
        <authorList>
            <consortium name="EnsemblFungi"/>
        </authorList>
    </citation>
    <scope>IDENTIFICATION</scope>
    <source>
        <strain evidence="17">R3-111a-1</strain>
    </source>
</reference>
<reference evidence="17" key="4">
    <citation type="journal article" date="2015" name="G3 (Bethesda)">
        <title>Genome sequences of three phytopathogenic species of the Magnaporthaceae family of fungi.</title>
        <authorList>
            <person name="Okagaki L.H."/>
            <person name="Nunes C.C."/>
            <person name="Sailsbery J."/>
            <person name="Clay B."/>
            <person name="Brown D."/>
            <person name="John T."/>
            <person name="Oh Y."/>
            <person name="Young N."/>
            <person name="Fitzgerald M."/>
            <person name="Haas B.J."/>
            <person name="Zeng Q."/>
            <person name="Young S."/>
            <person name="Adiconis X."/>
            <person name="Fan L."/>
            <person name="Levin J.Z."/>
            <person name="Mitchell T.K."/>
            <person name="Okubara P.A."/>
            <person name="Farman M.L."/>
            <person name="Kohn L.M."/>
            <person name="Birren B."/>
            <person name="Ma L.-J."/>
            <person name="Dean R.A."/>
        </authorList>
    </citation>
    <scope>NUCLEOTIDE SEQUENCE</scope>
    <source>
        <strain evidence="17">R3-111a-1</strain>
    </source>
</reference>
<evidence type="ECO:0000256" key="10">
    <source>
        <dbReference type="PIRSR" id="PIRSR000660-1"/>
    </source>
</evidence>
<accession>J8RAT6</accession>
<feature type="compositionally biased region" description="Basic and acidic residues" evidence="13">
    <location>
        <begin position="172"/>
        <end position="215"/>
    </location>
</feature>
<feature type="region of interest" description="Disordered" evidence="13">
    <location>
        <begin position="713"/>
        <end position="775"/>
    </location>
</feature>
<name>J8RAT6_GAET3</name>
<comment type="catalytic activity">
    <reaction evidence="9">
        <text>L-seryl-[protein] + ATP = O-phospho-L-seryl-[protein] + ADP + H(+)</text>
        <dbReference type="Rhea" id="RHEA:17989"/>
        <dbReference type="Rhea" id="RHEA-COMP:9863"/>
        <dbReference type="Rhea" id="RHEA-COMP:11604"/>
        <dbReference type="ChEBI" id="CHEBI:15378"/>
        <dbReference type="ChEBI" id="CHEBI:29999"/>
        <dbReference type="ChEBI" id="CHEBI:30616"/>
        <dbReference type="ChEBI" id="CHEBI:83421"/>
        <dbReference type="ChEBI" id="CHEBI:456216"/>
        <dbReference type="EC" id="2.7.11.1"/>
    </reaction>
</comment>
<dbReference type="SMART" id="SM00591">
    <property type="entry name" value="RWD"/>
    <property type="match status" value="1"/>
</dbReference>
<proteinExistence type="inferred from homology"/>
<feature type="region of interest" description="Disordered" evidence="13">
    <location>
        <begin position="1"/>
        <end position="41"/>
    </location>
</feature>
<dbReference type="CDD" id="cd14046">
    <property type="entry name" value="STKc_EIF2AK4_GCN2_rpt2"/>
    <property type="match status" value="1"/>
</dbReference>
<dbReference type="Gene3D" id="3.30.930.10">
    <property type="entry name" value="Bira Bifunctional Protein, Domain 2"/>
    <property type="match status" value="1"/>
</dbReference>
<dbReference type="EC" id="2.7.11.1" evidence="1"/>
<dbReference type="InterPro" id="IPR050339">
    <property type="entry name" value="CC_SR_Kinase"/>
</dbReference>
<feature type="binding site" evidence="11">
    <location>
        <begin position="602"/>
        <end position="610"/>
    </location>
    <ligand>
        <name>ATP</name>
        <dbReference type="ChEBI" id="CHEBI:30616"/>
    </ligand>
</feature>
<dbReference type="GO" id="GO:0004694">
    <property type="term" value="F:eukaryotic translation initiation factor 2alpha kinase activity"/>
    <property type="evidence" value="ECO:0007669"/>
    <property type="project" value="InterPro"/>
</dbReference>
<dbReference type="GO" id="GO:0005634">
    <property type="term" value="C:nucleus"/>
    <property type="evidence" value="ECO:0007669"/>
    <property type="project" value="TreeGrafter"/>
</dbReference>
<feature type="binding site" evidence="12">
    <location>
        <position position="626"/>
    </location>
    <ligand>
        <name>ATP</name>
        <dbReference type="ChEBI" id="CHEBI:30616"/>
    </ligand>
</feature>
<feature type="domain" description="RWD" evidence="15">
    <location>
        <begin position="48"/>
        <end position="158"/>
    </location>
</feature>
<dbReference type="PANTHER" id="PTHR11042">
    <property type="entry name" value="EUKARYOTIC TRANSLATION INITIATION FACTOR 2-ALPHA KINASE EIF2-ALPHA KINASE -RELATED"/>
    <property type="match status" value="1"/>
</dbReference>
<dbReference type="SUPFAM" id="SSF54495">
    <property type="entry name" value="UBC-like"/>
    <property type="match status" value="1"/>
</dbReference>
<evidence type="ECO:0000313" key="17">
    <source>
        <dbReference type="EnsemblFungi" id="EJT77293"/>
    </source>
</evidence>
<dbReference type="EnsemblFungi" id="EJT77293">
    <property type="protein sequence ID" value="EJT77293"/>
    <property type="gene ID" value="GGTG_07205"/>
</dbReference>
<feature type="binding site" evidence="11">
    <location>
        <position position="625"/>
    </location>
    <ligand>
        <name>ATP</name>
        <dbReference type="ChEBI" id="CHEBI:30616"/>
    </ligand>
</feature>
<dbReference type="InterPro" id="IPR036621">
    <property type="entry name" value="Anticodon-bd_dom_sf"/>
</dbReference>
<dbReference type="CDD" id="cd23823">
    <property type="entry name" value="RWD_GCN2"/>
    <property type="match status" value="1"/>
</dbReference>
<evidence type="ECO:0000256" key="8">
    <source>
        <dbReference type="ARBA" id="ARBA00047899"/>
    </source>
</evidence>
<evidence type="ECO:0000256" key="12">
    <source>
        <dbReference type="PROSITE-ProRule" id="PRU10141"/>
    </source>
</evidence>
<dbReference type="OrthoDB" id="341578at2759"/>
<dbReference type="GO" id="GO:0051094">
    <property type="term" value="P:positive regulation of developmental process"/>
    <property type="evidence" value="ECO:0007669"/>
    <property type="project" value="UniProtKB-ARBA"/>
</dbReference>
<feature type="active site" description="Proton acceptor" evidence="10">
    <location>
        <position position="837"/>
    </location>
</feature>